<organism evidence="1">
    <name type="scientific">Arundo donax</name>
    <name type="common">Giant reed</name>
    <name type="synonym">Donax arundinaceus</name>
    <dbReference type="NCBI Taxonomy" id="35708"/>
    <lineage>
        <taxon>Eukaryota</taxon>
        <taxon>Viridiplantae</taxon>
        <taxon>Streptophyta</taxon>
        <taxon>Embryophyta</taxon>
        <taxon>Tracheophyta</taxon>
        <taxon>Spermatophyta</taxon>
        <taxon>Magnoliopsida</taxon>
        <taxon>Liliopsida</taxon>
        <taxon>Poales</taxon>
        <taxon>Poaceae</taxon>
        <taxon>PACMAD clade</taxon>
        <taxon>Arundinoideae</taxon>
        <taxon>Arundineae</taxon>
        <taxon>Arundo</taxon>
    </lineage>
</organism>
<name>A0A0A9B694_ARUDO</name>
<reference evidence="1" key="2">
    <citation type="journal article" date="2015" name="Data Brief">
        <title>Shoot transcriptome of the giant reed, Arundo donax.</title>
        <authorList>
            <person name="Barrero R.A."/>
            <person name="Guerrero F.D."/>
            <person name="Moolhuijzen P."/>
            <person name="Goolsby J.A."/>
            <person name="Tidwell J."/>
            <person name="Bellgard S.E."/>
            <person name="Bellgard M.I."/>
        </authorList>
    </citation>
    <scope>NUCLEOTIDE SEQUENCE</scope>
    <source>
        <tissue evidence="1">Shoot tissue taken approximately 20 cm above the soil surface</tissue>
    </source>
</reference>
<reference evidence="1" key="1">
    <citation type="submission" date="2014-09" db="EMBL/GenBank/DDBJ databases">
        <authorList>
            <person name="Magalhaes I.L.F."/>
            <person name="Oliveira U."/>
            <person name="Santos F.R."/>
            <person name="Vidigal T.H.D.A."/>
            <person name="Brescovit A.D."/>
            <person name="Santos A.J."/>
        </authorList>
    </citation>
    <scope>NUCLEOTIDE SEQUENCE</scope>
    <source>
        <tissue evidence="1">Shoot tissue taken approximately 20 cm above the soil surface</tissue>
    </source>
</reference>
<dbReference type="AlphaFoldDB" id="A0A0A9B694"/>
<evidence type="ECO:0000313" key="1">
    <source>
        <dbReference type="EMBL" id="JAD57633.1"/>
    </source>
</evidence>
<accession>A0A0A9B694</accession>
<proteinExistence type="predicted"/>
<protein>
    <submittedName>
        <fullName evidence="1">Uncharacterized protein</fullName>
    </submittedName>
</protein>
<sequence>MYSYDVYYLCSLQRVFWCFDLSYMMDDSDFLEDIRRSTELSCFKCTFVNKRI</sequence>
<dbReference type="EMBL" id="GBRH01240262">
    <property type="protein sequence ID" value="JAD57633.1"/>
    <property type="molecule type" value="Transcribed_RNA"/>
</dbReference>